<dbReference type="Gene3D" id="3.90.228.10">
    <property type="match status" value="1"/>
</dbReference>
<comment type="catalytic activity">
    <reaction evidence="4">
        <text>NAD(+) + (ADP-D-ribosyl)n-acceptor = nicotinamide + (ADP-D-ribosyl)n+1-acceptor + H(+).</text>
        <dbReference type="EC" id="2.4.2.30"/>
    </reaction>
</comment>
<evidence type="ECO:0000256" key="4">
    <source>
        <dbReference type="ARBA" id="ARBA00033987"/>
    </source>
</evidence>
<dbReference type="GO" id="GO:0070212">
    <property type="term" value="P:protein poly-ADP-ribosylation"/>
    <property type="evidence" value="ECO:0007669"/>
    <property type="project" value="TreeGrafter"/>
</dbReference>
<evidence type="ECO:0000313" key="8">
    <source>
        <dbReference type="Proteomes" id="UP000192578"/>
    </source>
</evidence>
<dbReference type="EMBL" id="MTYJ01000069">
    <property type="protein sequence ID" value="OQV16889.1"/>
    <property type="molecule type" value="Genomic_DNA"/>
</dbReference>
<sequence>MGIYFGDVVTKSLAYCRPKTSNNEALLLLCDVAVANYTVFQSWGHVNDVTPSLTPKSSTKACGITAPDEFQVHML</sequence>
<evidence type="ECO:0000256" key="2">
    <source>
        <dbReference type="ARBA" id="ARBA00022679"/>
    </source>
</evidence>
<evidence type="ECO:0000256" key="5">
    <source>
        <dbReference type="RuleBase" id="RU362114"/>
    </source>
</evidence>
<reference evidence="8" key="1">
    <citation type="submission" date="2017-01" db="EMBL/GenBank/DDBJ databases">
        <title>Comparative genomics of anhydrobiosis in the tardigrade Hypsibius dujardini.</title>
        <authorList>
            <person name="Yoshida Y."/>
            <person name="Koutsovoulos G."/>
            <person name="Laetsch D."/>
            <person name="Stevens L."/>
            <person name="Kumar S."/>
            <person name="Horikawa D."/>
            <person name="Ishino K."/>
            <person name="Komine S."/>
            <person name="Tomita M."/>
            <person name="Blaxter M."/>
            <person name="Arakawa K."/>
        </authorList>
    </citation>
    <scope>NUCLEOTIDE SEQUENCE [LARGE SCALE GENOMIC DNA]</scope>
    <source>
        <strain evidence="8">Z151</strain>
    </source>
</reference>
<dbReference type="EC" id="2.4.2.-" evidence="5"/>
<protein>
    <recommendedName>
        <fullName evidence="5">Poly [ADP-ribose] polymerase</fullName>
        <shortName evidence="5">PARP</shortName>
        <ecNumber evidence="5">2.4.2.-</ecNumber>
    </recommendedName>
</protein>
<feature type="domain" description="PARP catalytic" evidence="6">
    <location>
        <begin position="1"/>
        <end position="75"/>
    </location>
</feature>
<dbReference type="AlphaFoldDB" id="A0A1W0WNZ0"/>
<dbReference type="GO" id="GO:0003950">
    <property type="term" value="F:NAD+ poly-ADP-ribosyltransferase activity"/>
    <property type="evidence" value="ECO:0007669"/>
    <property type="project" value="UniProtKB-UniRule"/>
</dbReference>
<comment type="caution">
    <text evidence="7">The sequence shown here is derived from an EMBL/GenBank/DDBJ whole genome shotgun (WGS) entry which is preliminary data.</text>
</comment>
<evidence type="ECO:0000256" key="1">
    <source>
        <dbReference type="ARBA" id="ARBA00022676"/>
    </source>
</evidence>
<dbReference type="InterPro" id="IPR012317">
    <property type="entry name" value="Poly(ADP-ribose)pol_cat_dom"/>
</dbReference>
<accession>A0A1W0WNZ0</accession>
<dbReference type="GO" id="GO:0005730">
    <property type="term" value="C:nucleolus"/>
    <property type="evidence" value="ECO:0007669"/>
    <property type="project" value="TreeGrafter"/>
</dbReference>
<name>A0A1W0WNZ0_HYPEX</name>
<dbReference type="GO" id="GO:0006302">
    <property type="term" value="P:double-strand break repair"/>
    <property type="evidence" value="ECO:0007669"/>
    <property type="project" value="TreeGrafter"/>
</dbReference>
<organism evidence="7 8">
    <name type="scientific">Hypsibius exemplaris</name>
    <name type="common">Freshwater tardigrade</name>
    <dbReference type="NCBI Taxonomy" id="2072580"/>
    <lineage>
        <taxon>Eukaryota</taxon>
        <taxon>Metazoa</taxon>
        <taxon>Ecdysozoa</taxon>
        <taxon>Tardigrada</taxon>
        <taxon>Eutardigrada</taxon>
        <taxon>Parachela</taxon>
        <taxon>Hypsibioidea</taxon>
        <taxon>Hypsibiidae</taxon>
        <taxon>Hypsibius</taxon>
    </lineage>
</organism>
<evidence type="ECO:0000259" key="6">
    <source>
        <dbReference type="PROSITE" id="PS51059"/>
    </source>
</evidence>
<keyword evidence="2 5" id="KW-0808">Transferase</keyword>
<dbReference type="SUPFAM" id="SSF56399">
    <property type="entry name" value="ADP-ribosylation"/>
    <property type="match status" value="1"/>
</dbReference>
<dbReference type="Proteomes" id="UP000192578">
    <property type="component" value="Unassembled WGS sequence"/>
</dbReference>
<dbReference type="GO" id="GO:1990404">
    <property type="term" value="F:NAD+-protein mono-ADP-ribosyltransferase activity"/>
    <property type="evidence" value="ECO:0007669"/>
    <property type="project" value="TreeGrafter"/>
</dbReference>
<dbReference type="Pfam" id="PF00644">
    <property type="entry name" value="PARP"/>
    <property type="match status" value="1"/>
</dbReference>
<dbReference type="PANTHER" id="PTHR10459:SF60">
    <property type="entry name" value="POLY [ADP-RIBOSE] POLYMERASE 2"/>
    <property type="match status" value="1"/>
</dbReference>
<gene>
    <name evidence="7" type="ORF">BV898_09060</name>
</gene>
<dbReference type="PANTHER" id="PTHR10459">
    <property type="entry name" value="DNA LIGASE"/>
    <property type="match status" value="1"/>
</dbReference>
<dbReference type="InterPro" id="IPR050800">
    <property type="entry name" value="ARTD/PARP"/>
</dbReference>
<evidence type="ECO:0000313" key="7">
    <source>
        <dbReference type="EMBL" id="OQV16889.1"/>
    </source>
</evidence>
<evidence type="ECO:0000256" key="3">
    <source>
        <dbReference type="ARBA" id="ARBA00023027"/>
    </source>
</evidence>
<keyword evidence="8" id="KW-1185">Reference proteome</keyword>
<keyword evidence="3 5" id="KW-0520">NAD</keyword>
<proteinExistence type="predicted"/>
<dbReference type="PROSITE" id="PS51059">
    <property type="entry name" value="PARP_CATALYTIC"/>
    <property type="match status" value="1"/>
</dbReference>
<keyword evidence="1 5" id="KW-0328">Glycosyltransferase</keyword>